<dbReference type="InterPro" id="IPR012093">
    <property type="entry name" value="Pirin"/>
</dbReference>
<dbReference type="RefSeq" id="WP_104709652.1">
    <property type="nucleotide sequence ID" value="NZ_PTRA01000001.1"/>
</dbReference>
<dbReference type="SUPFAM" id="SSF51182">
    <property type="entry name" value="RmlC-like cupins"/>
    <property type="match status" value="1"/>
</dbReference>
<keyword evidence="3" id="KW-1185">Reference proteome</keyword>
<accession>A0A2S7IL30</accession>
<dbReference type="AlphaFoldDB" id="A0A2S7IL30"/>
<proteinExistence type="predicted"/>
<evidence type="ECO:0000259" key="1">
    <source>
        <dbReference type="Pfam" id="PF17954"/>
    </source>
</evidence>
<dbReference type="InterPro" id="IPR014710">
    <property type="entry name" value="RmlC-like_jellyroll"/>
</dbReference>
<evidence type="ECO:0000313" key="3">
    <source>
        <dbReference type="Proteomes" id="UP000239590"/>
    </source>
</evidence>
<gene>
    <name evidence="2" type="ORF">C5O19_01805</name>
</gene>
<organism evidence="2 3">
    <name type="scientific">Siphonobacter curvatus</name>
    <dbReference type="NCBI Taxonomy" id="2094562"/>
    <lineage>
        <taxon>Bacteria</taxon>
        <taxon>Pseudomonadati</taxon>
        <taxon>Bacteroidota</taxon>
        <taxon>Cytophagia</taxon>
        <taxon>Cytophagales</taxon>
        <taxon>Cytophagaceae</taxon>
        <taxon>Siphonobacter</taxon>
    </lineage>
</organism>
<dbReference type="InterPro" id="IPR041602">
    <property type="entry name" value="Quercetinase_C"/>
</dbReference>
<dbReference type="InterPro" id="IPR011051">
    <property type="entry name" value="RmlC_Cupin_sf"/>
</dbReference>
<dbReference type="EMBL" id="PTRA01000001">
    <property type="protein sequence ID" value="PQA58434.1"/>
    <property type="molecule type" value="Genomic_DNA"/>
</dbReference>
<dbReference type="Gene3D" id="2.60.120.10">
    <property type="entry name" value="Jelly Rolls"/>
    <property type="match status" value="2"/>
</dbReference>
<dbReference type="Pfam" id="PF17954">
    <property type="entry name" value="Pirin_C_2"/>
    <property type="match status" value="1"/>
</dbReference>
<dbReference type="OrthoDB" id="321327at2"/>
<dbReference type="PANTHER" id="PTHR43212:SF3">
    <property type="entry name" value="QUERCETIN 2,3-DIOXYGENASE"/>
    <property type="match status" value="1"/>
</dbReference>
<name>A0A2S7IL30_9BACT</name>
<dbReference type="PANTHER" id="PTHR43212">
    <property type="entry name" value="QUERCETIN 2,3-DIOXYGENASE"/>
    <property type="match status" value="1"/>
</dbReference>
<comment type="caution">
    <text evidence="2">The sequence shown here is derived from an EMBL/GenBank/DDBJ whole genome shotgun (WGS) entry which is preliminary data.</text>
</comment>
<sequence>MKQDSVEAQIYLANQRGLTELDWLRSWQVFNFGWYQVEGRQPFGNLQVLNDDTLQAGTRLRMQAEENTRVLILPLVGGIEYTDEMGGHAFVAAGQTLEVATPNSLSYEIANPYEEELINFLQIWIHQKTDAYRLTSQSFELSPGNQLVPISQDQLYYIGQYDGRAEGQYTLTDPAKGVFIFCIEGAFEMQNRLLESRDGLALKHADSIEFEALSSGAIVLIVEV</sequence>
<feature type="domain" description="Quercetin 2,3-dioxygenase C-terminal cupin" evidence="1">
    <location>
        <begin position="146"/>
        <end position="223"/>
    </location>
</feature>
<dbReference type="Proteomes" id="UP000239590">
    <property type="component" value="Unassembled WGS sequence"/>
</dbReference>
<protein>
    <submittedName>
        <fullName evidence="2">Pirin</fullName>
    </submittedName>
</protein>
<evidence type="ECO:0000313" key="2">
    <source>
        <dbReference type="EMBL" id="PQA58434.1"/>
    </source>
</evidence>
<reference evidence="3" key="1">
    <citation type="submission" date="2018-02" db="EMBL/GenBank/DDBJ databases">
        <title>Genome sequencing of Solimonas sp. HR-BB.</title>
        <authorList>
            <person name="Lee Y."/>
            <person name="Jeon C.O."/>
        </authorList>
    </citation>
    <scope>NUCLEOTIDE SEQUENCE [LARGE SCALE GENOMIC DNA]</scope>
    <source>
        <strain evidence="3">HR-U</strain>
    </source>
</reference>